<keyword evidence="2" id="KW-1185">Reference proteome</keyword>
<dbReference type="Proteomes" id="UP000076532">
    <property type="component" value="Unassembled WGS sequence"/>
</dbReference>
<protein>
    <submittedName>
        <fullName evidence="1">Uncharacterized protein</fullName>
    </submittedName>
</protein>
<dbReference type="OrthoDB" id="3345970at2759"/>
<dbReference type="STRING" id="436010.A0A166S4S6"/>
<gene>
    <name evidence="1" type="ORF">FIBSPDRAFT_851832</name>
</gene>
<dbReference type="EMBL" id="KV417500">
    <property type="protein sequence ID" value="KZP29018.1"/>
    <property type="molecule type" value="Genomic_DNA"/>
</dbReference>
<organism evidence="1 2">
    <name type="scientific">Athelia psychrophila</name>
    <dbReference type="NCBI Taxonomy" id="1759441"/>
    <lineage>
        <taxon>Eukaryota</taxon>
        <taxon>Fungi</taxon>
        <taxon>Dikarya</taxon>
        <taxon>Basidiomycota</taxon>
        <taxon>Agaricomycotina</taxon>
        <taxon>Agaricomycetes</taxon>
        <taxon>Agaricomycetidae</taxon>
        <taxon>Atheliales</taxon>
        <taxon>Atheliaceae</taxon>
        <taxon>Athelia</taxon>
    </lineage>
</organism>
<evidence type="ECO:0000313" key="2">
    <source>
        <dbReference type="Proteomes" id="UP000076532"/>
    </source>
</evidence>
<sequence length="95" mass="10330">MKHTSRFYLATDGRDPRSLAHLASHGALLPSALLTPEYYRAFGWPLLFTDVLGVVEQALLTHAHYFYAHAMSSYAGGVVHGRAVGGMDARTAVVD</sequence>
<evidence type="ECO:0000313" key="1">
    <source>
        <dbReference type="EMBL" id="KZP29018.1"/>
    </source>
</evidence>
<name>A0A166S4S6_9AGAM</name>
<reference evidence="1 2" key="1">
    <citation type="journal article" date="2016" name="Mol. Biol. Evol.">
        <title>Comparative Genomics of Early-Diverging Mushroom-Forming Fungi Provides Insights into the Origins of Lignocellulose Decay Capabilities.</title>
        <authorList>
            <person name="Nagy L.G."/>
            <person name="Riley R."/>
            <person name="Tritt A."/>
            <person name="Adam C."/>
            <person name="Daum C."/>
            <person name="Floudas D."/>
            <person name="Sun H."/>
            <person name="Yadav J.S."/>
            <person name="Pangilinan J."/>
            <person name="Larsson K.H."/>
            <person name="Matsuura K."/>
            <person name="Barry K."/>
            <person name="Labutti K."/>
            <person name="Kuo R."/>
            <person name="Ohm R.A."/>
            <person name="Bhattacharya S.S."/>
            <person name="Shirouzu T."/>
            <person name="Yoshinaga Y."/>
            <person name="Martin F.M."/>
            <person name="Grigoriev I.V."/>
            <person name="Hibbett D.S."/>
        </authorList>
    </citation>
    <scope>NUCLEOTIDE SEQUENCE [LARGE SCALE GENOMIC DNA]</scope>
    <source>
        <strain evidence="1 2">CBS 109695</strain>
    </source>
</reference>
<proteinExistence type="predicted"/>
<dbReference type="Gene3D" id="3.40.50.11350">
    <property type="match status" value="1"/>
</dbReference>
<dbReference type="AlphaFoldDB" id="A0A166S4S6"/>
<accession>A0A166S4S6</accession>